<protein>
    <submittedName>
        <fullName evidence="1">Uncharacterized protein</fullName>
    </submittedName>
</protein>
<evidence type="ECO:0000313" key="1">
    <source>
        <dbReference type="EMBL" id="KAJ5097127.1"/>
    </source>
</evidence>
<comment type="caution">
    <text evidence="1">The sequence shown here is derived from an EMBL/GenBank/DDBJ whole genome shotgun (WGS) entry which is preliminary data.</text>
</comment>
<proteinExistence type="predicted"/>
<organism evidence="1 2">
    <name type="scientific">Penicillium angulare</name>
    <dbReference type="NCBI Taxonomy" id="116970"/>
    <lineage>
        <taxon>Eukaryota</taxon>
        <taxon>Fungi</taxon>
        <taxon>Dikarya</taxon>
        <taxon>Ascomycota</taxon>
        <taxon>Pezizomycotina</taxon>
        <taxon>Eurotiomycetes</taxon>
        <taxon>Eurotiomycetidae</taxon>
        <taxon>Eurotiales</taxon>
        <taxon>Aspergillaceae</taxon>
        <taxon>Penicillium</taxon>
    </lineage>
</organism>
<dbReference type="AlphaFoldDB" id="A0A9W9K9N2"/>
<sequence length="299" mass="34476">MSEKAPLSPARTGYRSLTPPLIDTPAPLWQKVLGANIKPQKCFDQNQSPLARLPAEVRRIIWGYCDLWGNQLHMVRTKHRRKEETDRVLGVVCSKPLDDFACNTHDCWGKVPAKKRARWGLGCVRYPPDRITDGNRWYLGPLRGTTSTRANFVPILRTCRWLFSMKNLFVPVRRLEDGNLPAYLNSYAVACKVLASMDSLKSLSIHHHNEYDAHWYPWKGIKVELFSDMIEELYQIQQVTKIDMILFYKPREEEDRLVGDDGIQGFQEDLDNHLQGRNLDLILRPRNAGDCGLSRNTES</sequence>
<dbReference type="OrthoDB" id="4757095at2759"/>
<name>A0A9W9K9N2_9EURO</name>
<accession>A0A9W9K9N2</accession>
<reference evidence="1" key="2">
    <citation type="journal article" date="2023" name="IMA Fungus">
        <title>Comparative genomic study of the Penicillium genus elucidates a diverse pangenome and 15 lateral gene transfer events.</title>
        <authorList>
            <person name="Petersen C."/>
            <person name="Sorensen T."/>
            <person name="Nielsen M.R."/>
            <person name="Sondergaard T.E."/>
            <person name="Sorensen J.L."/>
            <person name="Fitzpatrick D.A."/>
            <person name="Frisvad J.C."/>
            <person name="Nielsen K.L."/>
        </authorList>
    </citation>
    <scope>NUCLEOTIDE SEQUENCE</scope>
    <source>
        <strain evidence="1">IBT 30069</strain>
    </source>
</reference>
<gene>
    <name evidence="1" type="ORF">N7456_007848</name>
</gene>
<dbReference type="EMBL" id="JAPQKH010000005">
    <property type="protein sequence ID" value="KAJ5097127.1"/>
    <property type="molecule type" value="Genomic_DNA"/>
</dbReference>
<reference evidence="1" key="1">
    <citation type="submission" date="2022-11" db="EMBL/GenBank/DDBJ databases">
        <authorList>
            <person name="Petersen C."/>
        </authorList>
    </citation>
    <scope>NUCLEOTIDE SEQUENCE</scope>
    <source>
        <strain evidence="1">IBT 30069</strain>
    </source>
</reference>
<dbReference type="Proteomes" id="UP001149165">
    <property type="component" value="Unassembled WGS sequence"/>
</dbReference>
<keyword evidence="2" id="KW-1185">Reference proteome</keyword>
<evidence type="ECO:0000313" key="2">
    <source>
        <dbReference type="Proteomes" id="UP001149165"/>
    </source>
</evidence>